<protein>
    <submittedName>
        <fullName evidence="1">2-dehydro-3-deoxygalactonokinase</fullName>
    </submittedName>
</protein>
<evidence type="ECO:0000313" key="1">
    <source>
        <dbReference type="EMBL" id="SEI85764.1"/>
    </source>
</evidence>
<dbReference type="EMBL" id="FNZH01000001">
    <property type="protein sequence ID" value="SEI85764.1"/>
    <property type="molecule type" value="Genomic_DNA"/>
</dbReference>
<evidence type="ECO:0000313" key="2">
    <source>
        <dbReference type="Proteomes" id="UP000199403"/>
    </source>
</evidence>
<dbReference type="OrthoDB" id="256574at2"/>
<sequence>MIQFLSCDWGTSSFRLRLVRVEDMRIIGELVSEMGVQLANRSYLEAGGELARNVFFRKLVKEAVRSLEHKLQVHLAETMIICSGMASSSIGIDELAYAELPFPTNGSKMNIHFYGPSEEMDHPLFLLSGVKSDSDVMRGEETQLIGIILQRADFSGAGVFVFPGTHSKHIMIKDFLITDFQTYMTGEVFRLMSRSSILSKSVSEGEEITPDSERAFESGVRMGARNNLLGNLFQVRTNDLFGKLTRNDNFHFLSGLLIGNEVCNLGTDAGSAVYLCAEGALHFWYAKAMEILDVKAEVLSPQEVRQAVVYGQFEIVNDTINHEKSIFLGSF</sequence>
<dbReference type="GO" id="GO:0008671">
    <property type="term" value="F:2-dehydro-3-deoxygalactonokinase activity"/>
    <property type="evidence" value="ECO:0007669"/>
    <property type="project" value="InterPro"/>
</dbReference>
<accession>A0A1H6U5G5</accession>
<dbReference type="RefSeq" id="WP_092169144.1">
    <property type="nucleotide sequence ID" value="NZ_FNZH01000001.1"/>
</dbReference>
<dbReference type="STRING" id="1416801.SAMN05192553_101560"/>
<dbReference type="Proteomes" id="UP000199403">
    <property type="component" value="Unassembled WGS sequence"/>
</dbReference>
<organism evidence="1 2">
    <name type="scientific">Cyclobacterium xiamenense</name>
    <dbReference type="NCBI Taxonomy" id="1297121"/>
    <lineage>
        <taxon>Bacteria</taxon>
        <taxon>Pseudomonadati</taxon>
        <taxon>Bacteroidota</taxon>
        <taxon>Cytophagia</taxon>
        <taxon>Cytophagales</taxon>
        <taxon>Cyclobacteriaceae</taxon>
        <taxon>Cyclobacterium</taxon>
    </lineage>
</organism>
<proteinExistence type="predicted"/>
<dbReference type="InterPro" id="IPR042258">
    <property type="entry name" value="DGOK_N"/>
</dbReference>
<name>A0A1H6U5G5_9BACT</name>
<dbReference type="InterPro" id="IPR042257">
    <property type="entry name" value="DGOK_C"/>
</dbReference>
<dbReference type="AlphaFoldDB" id="A0A1H6U5G5"/>
<reference evidence="2" key="1">
    <citation type="submission" date="2016-10" db="EMBL/GenBank/DDBJ databases">
        <authorList>
            <person name="Varghese N."/>
            <person name="Submissions S."/>
        </authorList>
    </citation>
    <scope>NUCLEOTIDE SEQUENCE [LARGE SCALE GENOMIC DNA]</scope>
    <source>
        <strain evidence="2">IBRC-M 10761</strain>
    </source>
</reference>
<dbReference type="Pfam" id="PF05035">
    <property type="entry name" value="DGOK"/>
    <property type="match status" value="1"/>
</dbReference>
<dbReference type="Gene3D" id="3.30.420.300">
    <property type="entry name" value="2-keto-3-deoxy-galactonokinase, substrate binding domain"/>
    <property type="match status" value="1"/>
</dbReference>
<dbReference type="CDD" id="cd24012">
    <property type="entry name" value="ASKHA_NBD_KDGal-kinase"/>
    <property type="match status" value="1"/>
</dbReference>
<dbReference type="InterPro" id="IPR007729">
    <property type="entry name" value="DGOK"/>
</dbReference>
<gene>
    <name evidence="1" type="ORF">SAMN05192553_101560</name>
</gene>
<dbReference type="Gene3D" id="3.30.420.310">
    <property type="entry name" value="2-keto-3-deoxy-galactonokinase, C-terminal domain"/>
    <property type="match status" value="1"/>
</dbReference>
<dbReference type="GO" id="GO:0034194">
    <property type="term" value="P:D-galactonate catabolic process"/>
    <property type="evidence" value="ECO:0007669"/>
    <property type="project" value="InterPro"/>
</dbReference>
<keyword evidence="1" id="KW-0418">Kinase</keyword>
<keyword evidence="2" id="KW-1185">Reference proteome</keyword>
<keyword evidence="1" id="KW-0808">Transferase</keyword>